<dbReference type="AlphaFoldDB" id="A0A8H4UVN7"/>
<gene>
    <name evidence="2" type="ORF">FZEAL_19</name>
</gene>
<dbReference type="OrthoDB" id="5048213at2759"/>
<dbReference type="Proteomes" id="UP000635477">
    <property type="component" value="Unassembled WGS sequence"/>
</dbReference>
<evidence type="ECO:0000313" key="2">
    <source>
        <dbReference type="EMBL" id="KAF4984866.1"/>
    </source>
</evidence>
<organism evidence="2 3">
    <name type="scientific">Fusarium zealandicum</name>
    <dbReference type="NCBI Taxonomy" id="1053134"/>
    <lineage>
        <taxon>Eukaryota</taxon>
        <taxon>Fungi</taxon>
        <taxon>Dikarya</taxon>
        <taxon>Ascomycota</taxon>
        <taxon>Pezizomycotina</taxon>
        <taxon>Sordariomycetes</taxon>
        <taxon>Hypocreomycetidae</taxon>
        <taxon>Hypocreales</taxon>
        <taxon>Nectriaceae</taxon>
        <taxon>Fusarium</taxon>
        <taxon>Fusarium staphyleae species complex</taxon>
    </lineage>
</organism>
<keyword evidence="1" id="KW-0732">Signal</keyword>
<evidence type="ECO:0000313" key="3">
    <source>
        <dbReference type="Proteomes" id="UP000635477"/>
    </source>
</evidence>
<comment type="caution">
    <text evidence="2">The sequence shown here is derived from an EMBL/GenBank/DDBJ whole genome shotgun (WGS) entry which is preliminary data.</text>
</comment>
<dbReference type="EMBL" id="JABEYC010000001">
    <property type="protein sequence ID" value="KAF4984866.1"/>
    <property type="molecule type" value="Genomic_DNA"/>
</dbReference>
<feature type="signal peptide" evidence="1">
    <location>
        <begin position="1"/>
        <end position="16"/>
    </location>
</feature>
<accession>A0A8H4UVN7</accession>
<name>A0A8H4UVN7_9HYPO</name>
<reference evidence="2" key="2">
    <citation type="submission" date="2020-05" db="EMBL/GenBank/DDBJ databases">
        <authorList>
            <person name="Kim H.-S."/>
            <person name="Proctor R.H."/>
            <person name="Brown D.W."/>
        </authorList>
    </citation>
    <scope>NUCLEOTIDE SEQUENCE</scope>
    <source>
        <strain evidence="2">NRRL 22465</strain>
    </source>
</reference>
<evidence type="ECO:0000256" key="1">
    <source>
        <dbReference type="SAM" id="SignalP"/>
    </source>
</evidence>
<reference evidence="2" key="1">
    <citation type="journal article" date="2020" name="BMC Genomics">
        <title>Correction to: Identification and distribution of gene clusters required for synthesis of sphingolipid metabolism inhibitors in diverse species of the filamentous fungus Fusarium.</title>
        <authorList>
            <person name="Kim H.S."/>
            <person name="Lohmar J.M."/>
            <person name="Busman M."/>
            <person name="Brown D.W."/>
            <person name="Naumann T.A."/>
            <person name="Divon H.H."/>
            <person name="Lysoe E."/>
            <person name="Uhlig S."/>
            <person name="Proctor R.H."/>
        </authorList>
    </citation>
    <scope>NUCLEOTIDE SEQUENCE</scope>
    <source>
        <strain evidence="2">NRRL 22465</strain>
    </source>
</reference>
<sequence length="93" mass="9966">MKFSATLLLLVPLALAGPAIESAQALPELHSVGEKGHNFPEGGEVMLAAAKVCPAKFPRKCSIGNFCCRTKKCCTKQCCQNSAKYCIKGLCYK</sequence>
<feature type="chain" id="PRO_5034008822" evidence="1">
    <location>
        <begin position="17"/>
        <end position="93"/>
    </location>
</feature>
<keyword evidence="3" id="KW-1185">Reference proteome</keyword>
<protein>
    <submittedName>
        <fullName evidence="2">Uncharacterized protein</fullName>
    </submittedName>
</protein>
<proteinExistence type="predicted"/>